<gene>
    <name evidence="2" type="ORF">BJ684DRAFT_16161</name>
</gene>
<dbReference type="AlphaFoldDB" id="A0A4P9Y6H1"/>
<proteinExistence type="predicted"/>
<dbReference type="SUPFAM" id="SSF48371">
    <property type="entry name" value="ARM repeat"/>
    <property type="match status" value="2"/>
</dbReference>
<sequence>MFASEPSVHTQLQILTTACDTLISGPTTAWEEVAQACQTLADLCREEKNRSSSDVSQALECVASLYSCPSPSDSFVIQGARLLGNACADHDENRAKVMDTGIVKDITRFLVHYPSDSLVTRNLTGALLNWSISNEAGREAIIAQDNLLSTLVAGLKGEGLNEQEGATNMFFLLSLLSNLADDPKFTDAFKEVHGAKPLVEVVRCALTDKVFSAVSVPIRNVSLSLLCHVSQQMDEAQDAIVHGGLIPLTLKFIQNPDNDLDDEEEEEESEEGTVTKGDGKGDPQPFKGPRASAVKILIHGLMSDNCMDDLFKDVSLRKSLLQLLKNQEDSILAMTAAHCIGNLARKEEHCVAFLEPQDGLPDPARLIIQRLEEATRVKDLRLEHALAGLIKNLSIPRQNKQILGEKGAIFALEPLMDRSILPLVMISVGTLKHLTQGNVENASLMVKSNGDDPSPLQHLLTVLEKNDDPGVKSEGGRLVVNLVRLLSTPHPKGDHDQAYGTLKSALEKSPSILDPCLWMVVWSKFAVLRNDGLLALILLAQHSDATRKWVAESIPRSIAERGLSKEDQDVATSSSEPAEGEKKNTKGIVWDSLVQILAGEGNGVEGGVRCNATVLLATILPEMRSLGLMQDGWSQRVSQIIASVVDEPFPPEGSKELLSLLVTLKGVLTEDGEGTGAED</sequence>
<organism evidence="2 3">
    <name type="scientific">Piptocephalis cylindrospora</name>
    <dbReference type="NCBI Taxonomy" id="1907219"/>
    <lineage>
        <taxon>Eukaryota</taxon>
        <taxon>Fungi</taxon>
        <taxon>Fungi incertae sedis</taxon>
        <taxon>Zoopagomycota</taxon>
        <taxon>Zoopagomycotina</taxon>
        <taxon>Zoopagomycetes</taxon>
        <taxon>Zoopagales</taxon>
        <taxon>Piptocephalidaceae</taxon>
        <taxon>Piptocephalis</taxon>
    </lineage>
</organism>
<reference evidence="3" key="1">
    <citation type="journal article" date="2018" name="Nat. Microbiol.">
        <title>Leveraging single-cell genomics to expand the fungal tree of life.</title>
        <authorList>
            <person name="Ahrendt S.R."/>
            <person name="Quandt C.A."/>
            <person name="Ciobanu D."/>
            <person name="Clum A."/>
            <person name="Salamov A."/>
            <person name="Andreopoulos B."/>
            <person name="Cheng J.F."/>
            <person name="Woyke T."/>
            <person name="Pelin A."/>
            <person name="Henrissat B."/>
            <person name="Reynolds N.K."/>
            <person name="Benny G.L."/>
            <person name="Smith M.E."/>
            <person name="James T.Y."/>
            <person name="Grigoriev I.V."/>
        </authorList>
    </citation>
    <scope>NUCLEOTIDE SEQUENCE [LARGE SCALE GENOMIC DNA]</scope>
</reference>
<protein>
    <submittedName>
        <fullName evidence="2">Armadillo-type protein</fullName>
    </submittedName>
</protein>
<keyword evidence="3" id="KW-1185">Reference proteome</keyword>
<dbReference type="InterPro" id="IPR011989">
    <property type="entry name" value="ARM-like"/>
</dbReference>
<dbReference type="EMBL" id="KZ988020">
    <property type="protein sequence ID" value="RKP13440.1"/>
    <property type="molecule type" value="Genomic_DNA"/>
</dbReference>
<evidence type="ECO:0000256" key="1">
    <source>
        <dbReference type="SAM" id="MobiDB-lite"/>
    </source>
</evidence>
<evidence type="ECO:0000313" key="3">
    <source>
        <dbReference type="Proteomes" id="UP000267251"/>
    </source>
</evidence>
<dbReference type="OrthoDB" id="26149at2759"/>
<feature type="compositionally biased region" description="Acidic residues" evidence="1">
    <location>
        <begin position="258"/>
        <end position="271"/>
    </location>
</feature>
<feature type="region of interest" description="Disordered" evidence="1">
    <location>
        <begin position="256"/>
        <end position="286"/>
    </location>
</feature>
<accession>A0A4P9Y6H1</accession>
<evidence type="ECO:0000313" key="2">
    <source>
        <dbReference type="EMBL" id="RKP13440.1"/>
    </source>
</evidence>
<dbReference type="Gene3D" id="1.25.10.10">
    <property type="entry name" value="Leucine-rich Repeat Variant"/>
    <property type="match status" value="2"/>
</dbReference>
<dbReference type="PANTHER" id="PTHR10957">
    <property type="entry name" value="RAP1 GTPASE-GDP DISSOCIATION STIMULATOR 1"/>
    <property type="match status" value="1"/>
</dbReference>
<dbReference type="Proteomes" id="UP000267251">
    <property type="component" value="Unassembled WGS sequence"/>
</dbReference>
<dbReference type="GO" id="GO:0005085">
    <property type="term" value="F:guanyl-nucleotide exchange factor activity"/>
    <property type="evidence" value="ECO:0007669"/>
    <property type="project" value="InterPro"/>
</dbReference>
<dbReference type="InterPro" id="IPR016024">
    <property type="entry name" value="ARM-type_fold"/>
</dbReference>
<feature type="region of interest" description="Disordered" evidence="1">
    <location>
        <begin position="562"/>
        <end position="583"/>
    </location>
</feature>
<dbReference type="InterPro" id="IPR040144">
    <property type="entry name" value="RAP1GDS1"/>
</dbReference>
<name>A0A4P9Y6H1_9FUNG</name>